<dbReference type="AlphaFoldDB" id="A0A540VZI4"/>
<keyword evidence="3" id="KW-1185">Reference proteome</keyword>
<dbReference type="InterPro" id="IPR013494">
    <property type="entry name" value="CHP02678"/>
</dbReference>
<name>A0A540VZI4_9ACTN</name>
<comment type="caution">
    <text evidence="2">The sequence shown here is derived from an EMBL/GenBank/DDBJ whole genome shotgun (WGS) entry which is preliminary data.</text>
</comment>
<dbReference type="EMBL" id="VIGB01000003">
    <property type="protein sequence ID" value="TQF02182.1"/>
    <property type="molecule type" value="Genomic_DNA"/>
</dbReference>
<dbReference type="RefSeq" id="WP_141632883.1">
    <property type="nucleotide sequence ID" value="NZ_VIGB01000003.1"/>
</dbReference>
<gene>
    <name evidence="2" type="ORF">E6W39_07725</name>
</gene>
<reference evidence="2 3" key="1">
    <citation type="submission" date="2019-06" db="EMBL/GenBank/DDBJ databases">
        <title>Description of Kitasatospora acidophila sp. nov. isolated from pine grove soil, and reclassification of Streptomyces novaecaesareae to Kitasatospora novaeceasareae comb. nov.</title>
        <authorList>
            <person name="Kim M.J."/>
        </authorList>
    </citation>
    <scope>NUCLEOTIDE SEQUENCE [LARGE SCALE GENOMIC DNA]</scope>
    <source>
        <strain evidence="2 3">MMS16-CNU292</strain>
    </source>
</reference>
<dbReference type="OrthoDB" id="188354at2"/>
<evidence type="ECO:0000313" key="3">
    <source>
        <dbReference type="Proteomes" id="UP000319103"/>
    </source>
</evidence>
<evidence type="ECO:0000256" key="1">
    <source>
        <dbReference type="SAM" id="MobiDB-lite"/>
    </source>
</evidence>
<feature type="region of interest" description="Disordered" evidence="1">
    <location>
        <begin position="99"/>
        <end position="133"/>
    </location>
</feature>
<accession>A0A540VZI4</accession>
<organism evidence="2 3">
    <name type="scientific">Kitasatospora acidiphila</name>
    <dbReference type="NCBI Taxonomy" id="2567942"/>
    <lineage>
        <taxon>Bacteria</taxon>
        <taxon>Bacillati</taxon>
        <taxon>Actinomycetota</taxon>
        <taxon>Actinomycetes</taxon>
        <taxon>Kitasatosporales</taxon>
        <taxon>Streptomycetaceae</taxon>
        <taxon>Kitasatospora</taxon>
    </lineage>
</organism>
<sequence>MNGGGALHGTELPGGTMTLRRRTEFAAPAAEPTRSRQPEADQLLLLARRFAACEPCQAHELFTDAFGLYGARHFGTAPAPAAADLPAVSWWHGPTVHQPLPRARRGRRPASAGTVPAVRGSAGRHRKREASAVQATERRAAARLLLAQPLVTADAPAFALIHRHVAWLAERFAELLGYPLIAGDGFARLVKAELGPGAGRQLLLAGAPGTPRRYAALAAALAVVLLGPDRWPPGQLATRIAETCAAESLTVETADLAAAVAQLTEWRAITDLPEAWHGADHALAAALAAACRPAQPEDPPVPRTTIPVAVRRRLAETPVLLVQELTGLEHEWLWEAREREAELFADFLGLVAEIRTEGVALLDPAGELTDLRLPGPGPLAEAALLLVERLVEELRPLPGEPAEVGVPIAEALIDGILGDVADEWHPEESGGDAERRAHLSDRAAFRREVLELLHHLGLIAPAPAAGAGRGGWRLLAPAARYAAELGELPAGGTGRHSRR</sequence>
<evidence type="ECO:0000313" key="2">
    <source>
        <dbReference type="EMBL" id="TQF02182.1"/>
    </source>
</evidence>
<proteinExistence type="predicted"/>
<dbReference type="Proteomes" id="UP000319103">
    <property type="component" value="Unassembled WGS sequence"/>
</dbReference>
<protein>
    <submittedName>
        <fullName evidence="2">DUF2398 family protein</fullName>
    </submittedName>
</protein>
<dbReference type="Pfam" id="PF09661">
    <property type="entry name" value="DUF2398"/>
    <property type="match status" value="1"/>
</dbReference>